<organism evidence="2 3">
    <name type="scientific">Chryseosolibacter histidini</name>
    <dbReference type="NCBI Taxonomy" id="2782349"/>
    <lineage>
        <taxon>Bacteria</taxon>
        <taxon>Pseudomonadati</taxon>
        <taxon>Bacteroidota</taxon>
        <taxon>Cytophagia</taxon>
        <taxon>Cytophagales</taxon>
        <taxon>Chryseotaleaceae</taxon>
        <taxon>Chryseosolibacter</taxon>
    </lineage>
</organism>
<dbReference type="Pfam" id="PF14129">
    <property type="entry name" value="DUF4296"/>
    <property type="match status" value="1"/>
</dbReference>
<evidence type="ECO:0000313" key="3">
    <source>
        <dbReference type="Proteomes" id="UP001319200"/>
    </source>
</evidence>
<keyword evidence="3" id="KW-1185">Reference proteome</keyword>
<gene>
    <name evidence="2" type="ORF">KK083_30295</name>
</gene>
<reference evidence="2 3" key="1">
    <citation type="submission" date="2021-05" db="EMBL/GenBank/DDBJ databases">
        <title>A Polyphasic approach of four new species of the genus Ohtaekwangia: Ohtaekwangia histidinii sp. nov., Ohtaekwangia cretensis sp. nov., Ohtaekwangia indiensis sp. nov., Ohtaekwangia reichenbachii sp. nov. from diverse environment.</title>
        <authorList>
            <person name="Octaviana S."/>
        </authorList>
    </citation>
    <scope>NUCLEOTIDE SEQUENCE [LARGE SCALE GENOMIC DNA]</scope>
    <source>
        <strain evidence="2 3">PWU4</strain>
    </source>
</reference>
<dbReference type="InterPro" id="IPR025381">
    <property type="entry name" value="DUF4296"/>
</dbReference>
<comment type="caution">
    <text evidence="2">The sequence shown here is derived from an EMBL/GenBank/DDBJ whole genome shotgun (WGS) entry which is preliminary data.</text>
</comment>
<evidence type="ECO:0000259" key="1">
    <source>
        <dbReference type="Pfam" id="PF14129"/>
    </source>
</evidence>
<evidence type="ECO:0000313" key="2">
    <source>
        <dbReference type="EMBL" id="MBT1701221.1"/>
    </source>
</evidence>
<dbReference type="RefSeq" id="WP_254169906.1">
    <property type="nucleotide sequence ID" value="NZ_JAHESF010000061.1"/>
</dbReference>
<feature type="domain" description="DUF4296" evidence="1">
    <location>
        <begin position="24"/>
        <end position="108"/>
    </location>
</feature>
<dbReference type="Proteomes" id="UP001319200">
    <property type="component" value="Unassembled WGS sequence"/>
</dbReference>
<dbReference type="PROSITE" id="PS51257">
    <property type="entry name" value="PROKAR_LIPOPROTEIN"/>
    <property type="match status" value="1"/>
</dbReference>
<name>A0AAP2DRI3_9BACT</name>
<sequence length="118" mass="13208">MCIRYGILLSLALVFSCGGADKKPDDILSQDEMVKVLAEIYIAEEKVNSLALARDSAAQVFDLVQGKVFDATGVPDSVFRRSIDYYTDRPRELEKIYGMLVDSLQLREQRISPSSSTR</sequence>
<accession>A0AAP2DRI3</accession>
<protein>
    <submittedName>
        <fullName evidence="2">DUF4296 domain-containing protein</fullName>
    </submittedName>
</protein>
<dbReference type="AlphaFoldDB" id="A0AAP2DRI3"/>
<proteinExistence type="predicted"/>
<dbReference type="EMBL" id="JAHESF010000061">
    <property type="protein sequence ID" value="MBT1701221.1"/>
    <property type="molecule type" value="Genomic_DNA"/>
</dbReference>